<evidence type="ECO:0000256" key="1">
    <source>
        <dbReference type="SAM" id="Phobius"/>
    </source>
</evidence>
<keyword evidence="1" id="KW-0472">Membrane</keyword>
<evidence type="ECO:0000313" key="3">
    <source>
        <dbReference type="Proteomes" id="UP000184080"/>
    </source>
</evidence>
<sequence length="248" mass="28638">MKIVLLLIVLIGLFTLWYRLDKALNHKTKTIKKFSVYLSGRWGISSENIISIFSLGNYIGVLLISIIIMEVLNNNTLINNVKIFFDINNIGLIILMLSSVLIISTVVVIGIVIFLGNINIYRSLENVKYVHNSNKYKTYIKNILIFSTSTFEFLLFYISIPYTLFYLNIKSQFFCVVISSIILLVYKLITIKNIIPCMLINSGNLVIIIFSTLLMVNNRNIFEIMVTYYMYTFIYCYFQKLSLRGGIS</sequence>
<gene>
    <name evidence="2" type="ORF">SAMN05444401_2467</name>
</gene>
<dbReference type="Proteomes" id="UP000184080">
    <property type="component" value="Unassembled WGS sequence"/>
</dbReference>
<dbReference type="AlphaFoldDB" id="A0A1M6HC65"/>
<feature type="transmembrane region" description="Helical" evidence="1">
    <location>
        <begin position="164"/>
        <end position="186"/>
    </location>
</feature>
<keyword evidence="1" id="KW-0812">Transmembrane</keyword>
<keyword evidence="3" id="KW-1185">Reference proteome</keyword>
<feature type="transmembrane region" description="Helical" evidence="1">
    <location>
        <begin position="92"/>
        <end position="118"/>
    </location>
</feature>
<feature type="transmembrane region" description="Helical" evidence="1">
    <location>
        <begin position="6"/>
        <end position="24"/>
    </location>
</feature>
<dbReference type="STRING" id="1121298.SAMN05444401_2467"/>
<accession>A0A1M6HC65</accession>
<dbReference type="EMBL" id="FQZO01000003">
    <property type="protein sequence ID" value="SHJ19800.1"/>
    <property type="molecule type" value="Genomic_DNA"/>
</dbReference>
<proteinExistence type="predicted"/>
<feature type="transmembrane region" description="Helical" evidence="1">
    <location>
        <begin position="221"/>
        <end position="238"/>
    </location>
</feature>
<keyword evidence="1" id="KW-1133">Transmembrane helix</keyword>
<protein>
    <submittedName>
        <fullName evidence="2">Uncharacterized protein</fullName>
    </submittedName>
</protein>
<dbReference type="RefSeq" id="WP_073006911.1">
    <property type="nucleotide sequence ID" value="NZ_FQZO01000003.1"/>
</dbReference>
<reference evidence="2 3" key="1">
    <citation type="submission" date="2016-11" db="EMBL/GenBank/DDBJ databases">
        <authorList>
            <person name="Jaros S."/>
            <person name="Januszkiewicz K."/>
            <person name="Wedrychowicz H."/>
        </authorList>
    </citation>
    <scope>NUCLEOTIDE SEQUENCE [LARGE SCALE GENOMIC DNA]</scope>
    <source>
        <strain evidence="2 3">DSM 21864</strain>
    </source>
</reference>
<evidence type="ECO:0000313" key="2">
    <source>
        <dbReference type="EMBL" id="SHJ19800.1"/>
    </source>
</evidence>
<name>A0A1M6HC65_9CLOT</name>
<feature type="transmembrane region" description="Helical" evidence="1">
    <location>
        <begin position="49"/>
        <end position="72"/>
    </location>
</feature>
<organism evidence="2 3">
    <name type="scientific">Clostridium amylolyticum</name>
    <dbReference type="NCBI Taxonomy" id="1121298"/>
    <lineage>
        <taxon>Bacteria</taxon>
        <taxon>Bacillati</taxon>
        <taxon>Bacillota</taxon>
        <taxon>Clostridia</taxon>
        <taxon>Eubacteriales</taxon>
        <taxon>Clostridiaceae</taxon>
        <taxon>Clostridium</taxon>
    </lineage>
</organism>
<feature type="transmembrane region" description="Helical" evidence="1">
    <location>
        <begin position="139"/>
        <end position="158"/>
    </location>
</feature>
<feature type="transmembrane region" description="Helical" evidence="1">
    <location>
        <begin position="198"/>
        <end position="215"/>
    </location>
</feature>